<protein>
    <submittedName>
        <fullName evidence="2">Uncharacterized protein</fullName>
    </submittedName>
</protein>
<evidence type="ECO:0000313" key="2">
    <source>
        <dbReference type="EMBL" id="OEH78428.1"/>
    </source>
</evidence>
<evidence type="ECO:0000256" key="1">
    <source>
        <dbReference type="SAM" id="MobiDB-lite"/>
    </source>
</evidence>
<organism evidence="2 3">
    <name type="scientific">Cyclospora cayetanensis</name>
    <dbReference type="NCBI Taxonomy" id="88456"/>
    <lineage>
        <taxon>Eukaryota</taxon>
        <taxon>Sar</taxon>
        <taxon>Alveolata</taxon>
        <taxon>Apicomplexa</taxon>
        <taxon>Conoidasida</taxon>
        <taxon>Coccidia</taxon>
        <taxon>Eucoccidiorida</taxon>
        <taxon>Eimeriorina</taxon>
        <taxon>Eimeriidae</taxon>
        <taxon>Cyclospora</taxon>
    </lineage>
</organism>
<dbReference type="InParanoid" id="A0A1D3D4R1"/>
<feature type="compositionally biased region" description="Polar residues" evidence="1">
    <location>
        <begin position="45"/>
        <end position="55"/>
    </location>
</feature>
<keyword evidence="3" id="KW-1185">Reference proteome</keyword>
<reference evidence="2 3" key="1">
    <citation type="journal article" date="2016" name="BMC Genomics">
        <title>Comparative genomics reveals Cyclospora cayetanensis possesses coccidia-like metabolism and invasion components but unique surface antigens.</title>
        <authorList>
            <person name="Liu S."/>
            <person name="Wang L."/>
            <person name="Zheng H."/>
            <person name="Xu Z."/>
            <person name="Roellig D.M."/>
            <person name="Li N."/>
            <person name="Frace M.A."/>
            <person name="Tang K."/>
            <person name="Arrowood M.J."/>
            <person name="Moss D.M."/>
            <person name="Zhang L."/>
            <person name="Feng Y."/>
            <person name="Xiao L."/>
        </authorList>
    </citation>
    <scope>NUCLEOTIDE SEQUENCE [LARGE SCALE GENOMIC DNA]</scope>
    <source>
        <strain evidence="2 3">CHN_HEN01</strain>
    </source>
</reference>
<accession>A0A1D3D4R1</accession>
<name>A0A1D3D4R1_9EIME</name>
<comment type="caution">
    <text evidence="2">The sequence shown here is derived from an EMBL/GenBank/DDBJ whole genome shotgun (WGS) entry which is preliminary data.</text>
</comment>
<dbReference type="AlphaFoldDB" id="A0A1D3D4R1"/>
<dbReference type="Proteomes" id="UP000095192">
    <property type="component" value="Unassembled WGS sequence"/>
</dbReference>
<proteinExistence type="predicted"/>
<dbReference type="VEuPathDB" id="ToxoDB:LOC34617339"/>
<evidence type="ECO:0000313" key="3">
    <source>
        <dbReference type="Proteomes" id="UP000095192"/>
    </source>
</evidence>
<dbReference type="VEuPathDB" id="ToxoDB:cyc_00119"/>
<feature type="region of interest" description="Disordered" evidence="1">
    <location>
        <begin position="38"/>
        <end position="62"/>
    </location>
</feature>
<gene>
    <name evidence="2" type="ORF">cyc_00119</name>
</gene>
<sequence>MSSSYIPWSLSSDLGTPGAATGTGHALFFPSSAAQVDEVTETPKDFQNPQGTTDLDASKEENAISTEKGILDGLTASGFAEKLKAFPGLGEHGATLLQLAEEGLGFHANKGELSKMVPMILELQKNVHEHYMVTKGNKYQPSSLWKRVVGRKSQGKVIRSMKQFAPDTDDGELIQQLDVVTQLLHELHTNPQSDMQDVLHTISRAMGYELEAEDLKDLNTPVQWVHDLMKKIMPLLPSVLGGQKAEEL</sequence>
<dbReference type="EMBL" id="JROU02000740">
    <property type="protein sequence ID" value="OEH78428.1"/>
    <property type="molecule type" value="Genomic_DNA"/>
</dbReference>